<feature type="region of interest" description="Disordered" evidence="1">
    <location>
        <begin position="1"/>
        <end position="42"/>
    </location>
</feature>
<evidence type="ECO:0000256" key="1">
    <source>
        <dbReference type="SAM" id="MobiDB-lite"/>
    </source>
</evidence>
<accession>X0YIS2</accession>
<organism evidence="2">
    <name type="scientific">marine sediment metagenome</name>
    <dbReference type="NCBI Taxonomy" id="412755"/>
    <lineage>
        <taxon>unclassified sequences</taxon>
        <taxon>metagenomes</taxon>
        <taxon>ecological metagenomes</taxon>
    </lineage>
</organism>
<feature type="compositionally biased region" description="Polar residues" evidence="1">
    <location>
        <begin position="24"/>
        <end position="35"/>
    </location>
</feature>
<evidence type="ECO:0000313" key="2">
    <source>
        <dbReference type="EMBL" id="GAG48463.1"/>
    </source>
</evidence>
<proteinExistence type="predicted"/>
<reference evidence="2" key="1">
    <citation type="journal article" date="2014" name="Front. Microbiol.">
        <title>High frequency of phylogenetically diverse reductive dehalogenase-homologous genes in deep subseafloor sedimentary metagenomes.</title>
        <authorList>
            <person name="Kawai M."/>
            <person name="Futagami T."/>
            <person name="Toyoda A."/>
            <person name="Takaki Y."/>
            <person name="Nishi S."/>
            <person name="Hori S."/>
            <person name="Arai W."/>
            <person name="Tsubouchi T."/>
            <person name="Morono Y."/>
            <person name="Uchiyama I."/>
            <person name="Ito T."/>
            <person name="Fujiyama A."/>
            <person name="Inagaki F."/>
            <person name="Takami H."/>
        </authorList>
    </citation>
    <scope>NUCLEOTIDE SEQUENCE</scope>
    <source>
        <strain evidence="2">Expedition CK06-06</strain>
    </source>
</reference>
<comment type="caution">
    <text evidence="2">The sequence shown here is derived from an EMBL/GenBank/DDBJ whole genome shotgun (WGS) entry which is preliminary data.</text>
</comment>
<sequence>MRNPREKDQYGENEDKREGDPVSEKSSQQGAQSHKGSSDRVG</sequence>
<feature type="compositionally biased region" description="Basic and acidic residues" evidence="1">
    <location>
        <begin position="1"/>
        <end position="23"/>
    </location>
</feature>
<gene>
    <name evidence="2" type="ORF">S01H1_75298</name>
</gene>
<dbReference type="EMBL" id="BARS01050438">
    <property type="protein sequence ID" value="GAG48463.1"/>
    <property type="molecule type" value="Genomic_DNA"/>
</dbReference>
<name>X0YIS2_9ZZZZ</name>
<dbReference type="AlphaFoldDB" id="X0YIS2"/>
<protein>
    <submittedName>
        <fullName evidence="2">Uncharacterized protein</fullName>
    </submittedName>
</protein>